<evidence type="ECO:0000313" key="4">
    <source>
        <dbReference type="Proteomes" id="UP000215914"/>
    </source>
</evidence>
<accession>A0A9K3HZ98</accession>
<keyword evidence="4" id="KW-1185">Reference proteome</keyword>
<proteinExistence type="predicted"/>
<dbReference type="PROSITE" id="PS51903">
    <property type="entry name" value="CLP_R"/>
    <property type="match status" value="1"/>
</dbReference>
<organism evidence="3 4">
    <name type="scientific">Helianthus annuus</name>
    <name type="common">Common sunflower</name>
    <dbReference type="NCBI Taxonomy" id="4232"/>
    <lineage>
        <taxon>Eukaryota</taxon>
        <taxon>Viridiplantae</taxon>
        <taxon>Streptophyta</taxon>
        <taxon>Embryophyta</taxon>
        <taxon>Tracheophyta</taxon>
        <taxon>Spermatophyta</taxon>
        <taxon>Magnoliopsida</taxon>
        <taxon>eudicotyledons</taxon>
        <taxon>Gunneridae</taxon>
        <taxon>Pentapetalae</taxon>
        <taxon>asterids</taxon>
        <taxon>campanulids</taxon>
        <taxon>Asterales</taxon>
        <taxon>Asteraceae</taxon>
        <taxon>Asteroideae</taxon>
        <taxon>Heliantheae alliance</taxon>
        <taxon>Heliantheae</taxon>
        <taxon>Helianthus</taxon>
    </lineage>
</organism>
<dbReference type="Proteomes" id="UP000215914">
    <property type="component" value="Unassembled WGS sequence"/>
</dbReference>
<protein>
    <submittedName>
        <fullName evidence="3">Clp domain superfamily protein</fullName>
    </submittedName>
</protein>
<dbReference type="AlphaFoldDB" id="A0A9K3HZ98"/>
<keyword evidence="1" id="KW-0677">Repeat</keyword>
<dbReference type="Gramene" id="mRNA:HanXRQr2_Chr10g0447411">
    <property type="protein sequence ID" value="CDS:HanXRQr2_Chr10g0447411.1"/>
    <property type="gene ID" value="HanXRQr2_Chr10g0447411"/>
</dbReference>
<feature type="domain" description="Clp R" evidence="2">
    <location>
        <begin position="1"/>
        <end position="65"/>
    </location>
</feature>
<gene>
    <name evidence="3" type="ORF">HanXRQr2_Chr10g0447411</name>
</gene>
<evidence type="ECO:0000259" key="2">
    <source>
        <dbReference type="PROSITE" id="PS51903"/>
    </source>
</evidence>
<comment type="caution">
    <text evidence="3">The sequence shown here is derived from an EMBL/GenBank/DDBJ whole genome shotgun (WGS) entry which is preliminary data.</text>
</comment>
<dbReference type="Gene3D" id="1.10.1780.10">
    <property type="entry name" value="Clp, N-terminal domain"/>
    <property type="match status" value="1"/>
</dbReference>
<reference evidence="3" key="2">
    <citation type="submission" date="2020-06" db="EMBL/GenBank/DDBJ databases">
        <title>Helianthus annuus Genome sequencing and assembly Release 2.</title>
        <authorList>
            <person name="Gouzy J."/>
            <person name="Langlade N."/>
            <person name="Munos S."/>
        </authorList>
    </citation>
    <scope>NUCLEOTIDE SEQUENCE</scope>
    <source>
        <tissue evidence="3">Leaves</tissue>
    </source>
</reference>
<dbReference type="EMBL" id="MNCJ02000325">
    <property type="protein sequence ID" value="KAF5786961.1"/>
    <property type="molecule type" value="Genomic_DNA"/>
</dbReference>
<sequence>MLGQDLESLMQRARDYKKEYGDSFVSVEHLVLGFVQDNRFGKPLFKEFQISLKTLKSAIESIRGRQTIIDQGIYSLFMLRDHVKRKR</sequence>
<dbReference type="Pfam" id="PF02861">
    <property type="entry name" value="Clp_N"/>
    <property type="match status" value="1"/>
</dbReference>
<reference evidence="3" key="1">
    <citation type="journal article" date="2017" name="Nature">
        <title>The sunflower genome provides insights into oil metabolism, flowering and Asterid evolution.</title>
        <authorList>
            <person name="Badouin H."/>
            <person name="Gouzy J."/>
            <person name="Grassa C.J."/>
            <person name="Murat F."/>
            <person name="Staton S.E."/>
            <person name="Cottret L."/>
            <person name="Lelandais-Briere C."/>
            <person name="Owens G.L."/>
            <person name="Carrere S."/>
            <person name="Mayjonade B."/>
            <person name="Legrand L."/>
            <person name="Gill N."/>
            <person name="Kane N.C."/>
            <person name="Bowers J.E."/>
            <person name="Hubner S."/>
            <person name="Bellec A."/>
            <person name="Berard A."/>
            <person name="Berges H."/>
            <person name="Blanchet N."/>
            <person name="Boniface M.C."/>
            <person name="Brunel D."/>
            <person name="Catrice O."/>
            <person name="Chaidir N."/>
            <person name="Claudel C."/>
            <person name="Donnadieu C."/>
            <person name="Faraut T."/>
            <person name="Fievet G."/>
            <person name="Helmstetter N."/>
            <person name="King M."/>
            <person name="Knapp S.J."/>
            <person name="Lai Z."/>
            <person name="Le Paslier M.C."/>
            <person name="Lippi Y."/>
            <person name="Lorenzon L."/>
            <person name="Mandel J.R."/>
            <person name="Marage G."/>
            <person name="Marchand G."/>
            <person name="Marquand E."/>
            <person name="Bret-Mestries E."/>
            <person name="Morien E."/>
            <person name="Nambeesan S."/>
            <person name="Nguyen T."/>
            <person name="Pegot-Espagnet P."/>
            <person name="Pouilly N."/>
            <person name="Raftis F."/>
            <person name="Sallet E."/>
            <person name="Schiex T."/>
            <person name="Thomas J."/>
            <person name="Vandecasteele C."/>
            <person name="Vares D."/>
            <person name="Vear F."/>
            <person name="Vautrin S."/>
            <person name="Crespi M."/>
            <person name="Mangin B."/>
            <person name="Burke J.M."/>
            <person name="Salse J."/>
            <person name="Munos S."/>
            <person name="Vincourt P."/>
            <person name="Rieseberg L.H."/>
            <person name="Langlade N.B."/>
        </authorList>
    </citation>
    <scope>NUCLEOTIDE SEQUENCE</scope>
    <source>
        <tissue evidence="3">Leaves</tissue>
    </source>
</reference>
<dbReference type="InterPro" id="IPR004176">
    <property type="entry name" value="Clp_R_N"/>
</dbReference>
<evidence type="ECO:0000256" key="1">
    <source>
        <dbReference type="PROSITE-ProRule" id="PRU01251"/>
    </source>
</evidence>
<evidence type="ECO:0000313" key="3">
    <source>
        <dbReference type="EMBL" id="KAF5786961.1"/>
    </source>
</evidence>
<dbReference type="InterPro" id="IPR036628">
    <property type="entry name" value="Clp_N_dom_sf"/>
</dbReference>
<name>A0A9K3HZ98_HELAN</name>
<dbReference type="SUPFAM" id="SSF81923">
    <property type="entry name" value="Double Clp-N motif"/>
    <property type="match status" value="1"/>
</dbReference>